<evidence type="ECO:0000313" key="2">
    <source>
        <dbReference type="EMBL" id="KUJ18983.1"/>
    </source>
</evidence>
<proteinExistence type="predicted"/>
<dbReference type="GeneID" id="28829414"/>
<dbReference type="InParanoid" id="A0A194XFN9"/>
<feature type="domain" description="2EXR" evidence="1">
    <location>
        <begin position="32"/>
        <end position="143"/>
    </location>
</feature>
<dbReference type="Proteomes" id="UP000070700">
    <property type="component" value="Unassembled WGS sequence"/>
</dbReference>
<dbReference type="RefSeq" id="XP_018073338.1">
    <property type="nucleotide sequence ID" value="XM_018219688.1"/>
</dbReference>
<evidence type="ECO:0000259" key="1">
    <source>
        <dbReference type="Pfam" id="PF20150"/>
    </source>
</evidence>
<dbReference type="AlphaFoldDB" id="A0A194XFN9"/>
<protein>
    <recommendedName>
        <fullName evidence="1">2EXR domain-containing protein</fullName>
    </recommendedName>
</protein>
<accession>A0A194XFN9</accession>
<dbReference type="PANTHER" id="PTHR35910:SF6">
    <property type="entry name" value="2EXR DOMAIN-CONTAINING PROTEIN"/>
    <property type="match status" value="1"/>
</dbReference>
<gene>
    <name evidence="2" type="ORF">LY89DRAFT_732513</name>
</gene>
<name>A0A194XFN9_MOLSC</name>
<keyword evidence="3" id="KW-1185">Reference proteome</keyword>
<dbReference type="KEGG" id="psco:LY89DRAFT_732513"/>
<dbReference type="PANTHER" id="PTHR35910">
    <property type="entry name" value="2EXR DOMAIN-CONTAINING PROTEIN"/>
    <property type="match status" value="1"/>
</dbReference>
<reference evidence="2 3" key="1">
    <citation type="submission" date="2015-10" db="EMBL/GenBank/DDBJ databases">
        <title>Full genome of DAOMC 229536 Phialocephala scopiformis, a fungal endophyte of spruce producing the potent anti-insectan compound rugulosin.</title>
        <authorList>
            <consortium name="DOE Joint Genome Institute"/>
            <person name="Walker A.K."/>
            <person name="Frasz S.L."/>
            <person name="Seifert K.A."/>
            <person name="Miller J.D."/>
            <person name="Mondo S.J."/>
            <person name="Labutti K."/>
            <person name="Lipzen A."/>
            <person name="Dockter R."/>
            <person name="Kennedy M."/>
            <person name="Grigoriev I.V."/>
            <person name="Spatafora J.W."/>
        </authorList>
    </citation>
    <scope>NUCLEOTIDE SEQUENCE [LARGE SCALE GENOMIC DNA]</scope>
    <source>
        <strain evidence="2 3">CBS 120377</strain>
    </source>
</reference>
<evidence type="ECO:0000313" key="3">
    <source>
        <dbReference type="Proteomes" id="UP000070700"/>
    </source>
</evidence>
<dbReference type="OrthoDB" id="3473305at2759"/>
<dbReference type="EMBL" id="KQ947412">
    <property type="protein sequence ID" value="KUJ18983.1"/>
    <property type="molecule type" value="Genomic_DNA"/>
</dbReference>
<organism evidence="2 3">
    <name type="scientific">Mollisia scopiformis</name>
    <name type="common">Conifer needle endophyte fungus</name>
    <name type="synonym">Phialocephala scopiformis</name>
    <dbReference type="NCBI Taxonomy" id="149040"/>
    <lineage>
        <taxon>Eukaryota</taxon>
        <taxon>Fungi</taxon>
        <taxon>Dikarya</taxon>
        <taxon>Ascomycota</taxon>
        <taxon>Pezizomycotina</taxon>
        <taxon>Leotiomycetes</taxon>
        <taxon>Helotiales</taxon>
        <taxon>Mollisiaceae</taxon>
        <taxon>Mollisia</taxon>
    </lineage>
</organism>
<dbReference type="Pfam" id="PF20150">
    <property type="entry name" value="2EXR"/>
    <property type="match status" value="1"/>
</dbReference>
<sequence>MSQLLNSYHKLRVLPTRSNNSTKTEDNVYSTFTCFEKLPIELRLKIWRVACFRSRNVDIWITRIRLFSTVDLYHTDAGYDKMSRLSYFKSGSPPPVVLHCCQESRQEGLKHYKLSFGFSHTVKGGLTFAKDPRIYINWEADRLCLMNPDTYDVKSSENFFDLLKHEGLTDLAIAVDLRSSLNGRCRRSTLRSLPLSETIKPWLCGILDLILFPSIHWDENDKDWPSSVTAKTLIEHGPGITMHWKPFAKEFAVTNIMTVVENSRDKMYAEITMARNLQELIPSRLVTSNPGPEITVSNHSFIHDEVDNGIDLDERLDQHEMLWLWLTTLPPVVLLLCNGIPLHIAYKETFSNKVIQHIFAKFLISTSLSEY</sequence>
<dbReference type="InterPro" id="IPR045518">
    <property type="entry name" value="2EXR"/>
</dbReference>